<evidence type="ECO:0000256" key="5">
    <source>
        <dbReference type="ARBA" id="ARBA00022777"/>
    </source>
</evidence>
<sequence length="668" mass="71810">MASETSSDIDPPAAGPAVPPIRRLRRPMTGWVALTAYALVLGAAGAGLMVQYQDRLNHQIDLRQARLRTGGDVITTTARVAAAEIDALGTAAAQAMDRPPVLRLPFLRENDRFEVPPGPGMTGRLTGRLPDDPSTMPALLDEMAAVATIEPFVLGALRQLPESAWIYYMSARRFLLLYPFGAGDAARYSDALMSAELMVRARPDTNPTGRTFWTAPYEDLGGKGRIVSIVRPVIAAGATLPAGFRGVIGIDLTEQALARMLDDMDLPDGTQMLIDEAGHVIALSARDGDLPAVDDTGMPDRIWQAAGGTGDLAARMDAQARGVLKPAGAAALFHTRIAGTPWSLIHIDAMSGLKTTVLTAMWPEALATLLLMMILGAFESHRRMLRRLSHHRTALALRVEELDRARQDLAAARDEAEAANLAKTAFLAHMSHELRTPLNAVIGMAETLKAEVFGPLGPKQMEYAGDIAGAGSHLLELINDLLDLARIEAGEATLDEETVSVDDIVRPVIAIVSARARKAGHVLHLMTPSRPVAVSCDSRKMRQVLINLLTNAVKFTPDGGRISLVVRLMPDRSLTFTVTDNGPGMRPEEIPEALKPFRRVESDPLVRRKEGTGLGLAIVASFIRLHDGTLDIASRPGDGTRVTCHLPARRTVLVDSVSSMSAGDGNRQ</sequence>
<name>I3TXS0_TISMK</name>
<evidence type="ECO:0000256" key="8">
    <source>
        <dbReference type="SAM" id="MobiDB-lite"/>
    </source>
</evidence>
<dbReference type="InterPro" id="IPR004358">
    <property type="entry name" value="Sig_transdc_His_kin-like_C"/>
</dbReference>
<evidence type="ECO:0000256" key="7">
    <source>
        <dbReference type="SAM" id="Coils"/>
    </source>
</evidence>
<dbReference type="Pfam" id="PF02518">
    <property type="entry name" value="HATPase_c"/>
    <property type="match status" value="1"/>
</dbReference>
<geneLocation type="plasmid" evidence="11 12">
    <name>pTM4</name>
</geneLocation>
<dbReference type="SUPFAM" id="SSF55874">
    <property type="entry name" value="ATPase domain of HSP90 chaperone/DNA topoisomerase II/histidine kinase"/>
    <property type="match status" value="1"/>
</dbReference>
<keyword evidence="9" id="KW-1133">Transmembrane helix</keyword>
<dbReference type="SMART" id="SM00387">
    <property type="entry name" value="HATPase_c"/>
    <property type="match status" value="1"/>
</dbReference>
<dbReference type="InterPro" id="IPR003594">
    <property type="entry name" value="HATPase_dom"/>
</dbReference>
<evidence type="ECO:0000256" key="4">
    <source>
        <dbReference type="ARBA" id="ARBA00022679"/>
    </source>
</evidence>
<keyword evidence="12" id="KW-1185">Reference proteome</keyword>
<accession>I3TXS0</accession>
<dbReference type="Proteomes" id="UP000005258">
    <property type="component" value="Plasmid pTM4"/>
</dbReference>
<dbReference type="Gene3D" id="3.30.450.20">
    <property type="entry name" value="PAS domain"/>
    <property type="match status" value="1"/>
</dbReference>
<evidence type="ECO:0000259" key="10">
    <source>
        <dbReference type="PROSITE" id="PS50109"/>
    </source>
</evidence>
<dbReference type="AlphaFoldDB" id="I3TXS0"/>
<evidence type="ECO:0000313" key="12">
    <source>
        <dbReference type="Proteomes" id="UP000005258"/>
    </source>
</evidence>
<dbReference type="Pfam" id="PF00512">
    <property type="entry name" value="HisKA"/>
    <property type="match status" value="1"/>
</dbReference>
<keyword evidence="9" id="KW-0472">Membrane</keyword>
<keyword evidence="3" id="KW-0597">Phosphoprotein</keyword>
<dbReference type="Gene3D" id="1.10.287.130">
    <property type="match status" value="1"/>
</dbReference>
<dbReference type="InterPro" id="IPR003661">
    <property type="entry name" value="HisK_dim/P_dom"/>
</dbReference>
<feature type="transmembrane region" description="Helical" evidence="9">
    <location>
        <begin position="31"/>
        <end position="52"/>
    </location>
</feature>
<dbReference type="RefSeq" id="WP_014748547.1">
    <property type="nucleotide sequence ID" value="NC_017959.1"/>
</dbReference>
<keyword evidence="11" id="KW-0614">Plasmid</keyword>
<dbReference type="PROSITE" id="PS50109">
    <property type="entry name" value="HIS_KIN"/>
    <property type="match status" value="1"/>
</dbReference>
<feature type="domain" description="Histidine kinase" evidence="10">
    <location>
        <begin position="429"/>
        <end position="650"/>
    </location>
</feature>
<keyword evidence="6" id="KW-0902">Two-component regulatory system</keyword>
<dbReference type="Gene3D" id="3.30.565.10">
    <property type="entry name" value="Histidine kinase-like ATPase, C-terminal domain"/>
    <property type="match status" value="1"/>
</dbReference>
<dbReference type="InterPro" id="IPR005467">
    <property type="entry name" value="His_kinase_dom"/>
</dbReference>
<proteinExistence type="predicted"/>
<keyword evidence="7" id="KW-0175">Coiled coil</keyword>
<dbReference type="HOGENOM" id="CLU_410995_0_0_5"/>
<dbReference type="GO" id="GO:0000155">
    <property type="term" value="F:phosphorelay sensor kinase activity"/>
    <property type="evidence" value="ECO:0007669"/>
    <property type="project" value="InterPro"/>
</dbReference>
<dbReference type="PANTHER" id="PTHR43711:SF1">
    <property type="entry name" value="HISTIDINE KINASE 1"/>
    <property type="match status" value="1"/>
</dbReference>
<evidence type="ECO:0000256" key="6">
    <source>
        <dbReference type="ARBA" id="ARBA00023012"/>
    </source>
</evidence>
<evidence type="ECO:0000256" key="9">
    <source>
        <dbReference type="SAM" id="Phobius"/>
    </source>
</evidence>
<dbReference type="SMART" id="SM00388">
    <property type="entry name" value="HisKA"/>
    <property type="match status" value="1"/>
</dbReference>
<dbReference type="EC" id="2.7.13.3" evidence="2"/>
<keyword evidence="4" id="KW-0808">Transferase</keyword>
<gene>
    <name evidence="11" type="primary">pleC</name>
    <name evidence="11" type="ordered locus">TMO_d0006</name>
</gene>
<evidence type="ECO:0000256" key="2">
    <source>
        <dbReference type="ARBA" id="ARBA00012438"/>
    </source>
</evidence>
<evidence type="ECO:0000256" key="3">
    <source>
        <dbReference type="ARBA" id="ARBA00022553"/>
    </source>
</evidence>
<evidence type="ECO:0000313" key="11">
    <source>
        <dbReference type="EMBL" id="AFK57558.1"/>
    </source>
</evidence>
<dbReference type="PRINTS" id="PR00344">
    <property type="entry name" value="BCTRLSENSOR"/>
</dbReference>
<protein>
    <recommendedName>
        <fullName evidence="2">histidine kinase</fullName>
        <ecNumber evidence="2">2.7.13.3</ecNumber>
    </recommendedName>
</protein>
<keyword evidence="5 11" id="KW-0418">Kinase</keyword>
<keyword evidence="9" id="KW-0812">Transmembrane</keyword>
<reference evidence="11 12" key="1">
    <citation type="journal article" date="2012" name="J. Am. Chem. Soc.">
        <title>Bacterial biosynthesis and maturation of the didemnin anti-cancer agents.</title>
        <authorList>
            <person name="Xu Y."/>
            <person name="Kersten R.D."/>
            <person name="Nam S.J."/>
            <person name="Lu L."/>
            <person name="Al-Suwailem A.M."/>
            <person name="Zheng H."/>
            <person name="Fenical W."/>
            <person name="Dorrestein P.C."/>
            <person name="Moore B.S."/>
            <person name="Qian P.Y."/>
        </authorList>
    </citation>
    <scope>NUCLEOTIDE SEQUENCE [LARGE SCALE GENOMIC DNA]</scope>
    <source>
        <strain evidence="11 12">KA081020-065</strain>
    </source>
</reference>
<dbReference type="KEGG" id="tmo:TMO_d0006"/>
<evidence type="ECO:0000256" key="1">
    <source>
        <dbReference type="ARBA" id="ARBA00000085"/>
    </source>
</evidence>
<feature type="region of interest" description="Disordered" evidence="8">
    <location>
        <begin position="1"/>
        <end position="21"/>
    </location>
</feature>
<feature type="coiled-coil region" evidence="7">
    <location>
        <begin position="395"/>
        <end position="422"/>
    </location>
</feature>
<organism evidence="11 12">
    <name type="scientific">Tistrella mobilis (strain KA081020-065)</name>
    <dbReference type="NCBI Taxonomy" id="1110502"/>
    <lineage>
        <taxon>Bacteria</taxon>
        <taxon>Pseudomonadati</taxon>
        <taxon>Pseudomonadota</taxon>
        <taxon>Alphaproteobacteria</taxon>
        <taxon>Geminicoccales</taxon>
        <taxon>Geminicoccaceae</taxon>
        <taxon>Tistrella</taxon>
    </lineage>
</organism>
<dbReference type="PANTHER" id="PTHR43711">
    <property type="entry name" value="TWO-COMPONENT HISTIDINE KINASE"/>
    <property type="match status" value="1"/>
</dbReference>
<dbReference type="InterPro" id="IPR036890">
    <property type="entry name" value="HATPase_C_sf"/>
</dbReference>
<comment type="catalytic activity">
    <reaction evidence="1">
        <text>ATP + protein L-histidine = ADP + protein N-phospho-L-histidine.</text>
        <dbReference type="EC" id="2.7.13.3"/>
    </reaction>
</comment>
<dbReference type="CDD" id="cd00082">
    <property type="entry name" value="HisKA"/>
    <property type="match status" value="1"/>
</dbReference>
<dbReference type="InterPro" id="IPR036097">
    <property type="entry name" value="HisK_dim/P_sf"/>
</dbReference>
<dbReference type="SUPFAM" id="SSF47384">
    <property type="entry name" value="Homodimeric domain of signal transducing histidine kinase"/>
    <property type="match status" value="1"/>
</dbReference>
<dbReference type="EMBL" id="CP003240">
    <property type="protein sequence ID" value="AFK57558.1"/>
    <property type="molecule type" value="Genomic_DNA"/>
</dbReference>
<dbReference type="InterPro" id="IPR050736">
    <property type="entry name" value="Sensor_HK_Regulatory"/>
</dbReference>